<dbReference type="Gene3D" id="3.90.950.20">
    <property type="entry name" value="CinA-like"/>
    <property type="match status" value="1"/>
</dbReference>
<dbReference type="NCBIfam" id="TIGR00199">
    <property type="entry name" value="PncC_domain"/>
    <property type="match status" value="1"/>
</dbReference>
<dbReference type="InterPro" id="IPR008136">
    <property type="entry name" value="CinA_C"/>
</dbReference>
<dbReference type="Pfam" id="PF02464">
    <property type="entry name" value="CinA"/>
    <property type="match status" value="1"/>
</dbReference>
<dbReference type="SUPFAM" id="SSF142433">
    <property type="entry name" value="CinA-like"/>
    <property type="match status" value="1"/>
</dbReference>
<sequence length="158" mass="16353">MTSADRVVDLLREQGLTLATAESITAGLLASTIAEVPGCSAVLRGGVVAYATDVKRSVLGIEERLLGHVVSESVAVGMATGATRVLGSDIGVGTTGVAGPEWLDGQPPGSVWIAVHDARSGRTRTRLLRLEGGREQIRRGAVDACLVEVERVVRASAP</sequence>
<proteinExistence type="predicted"/>
<dbReference type="InterPro" id="IPR036653">
    <property type="entry name" value="CinA-like_C"/>
</dbReference>
<organism evidence="2">
    <name type="scientific">freshwater metagenome</name>
    <dbReference type="NCBI Taxonomy" id="449393"/>
    <lineage>
        <taxon>unclassified sequences</taxon>
        <taxon>metagenomes</taxon>
        <taxon>ecological metagenomes</taxon>
    </lineage>
</organism>
<gene>
    <name evidence="2" type="ORF">UFOPK3772_02863</name>
</gene>
<dbReference type="EMBL" id="CAFBNE010000129">
    <property type="protein sequence ID" value="CAB4966834.1"/>
    <property type="molecule type" value="Genomic_DNA"/>
</dbReference>
<name>A0A6J7LMD6_9ZZZZ</name>
<evidence type="ECO:0000313" key="2">
    <source>
        <dbReference type="EMBL" id="CAB4966834.1"/>
    </source>
</evidence>
<accession>A0A6J7LMD6</accession>
<evidence type="ECO:0000259" key="1">
    <source>
        <dbReference type="Pfam" id="PF02464"/>
    </source>
</evidence>
<protein>
    <submittedName>
        <fullName evidence="2">Unannotated protein</fullName>
    </submittedName>
</protein>
<feature type="domain" description="CinA C-terminal" evidence="1">
    <location>
        <begin position="4"/>
        <end position="151"/>
    </location>
</feature>
<reference evidence="2" key="1">
    <citation type="submission" date="2020-05" db="EMBL/GenBank/DDBJ databases">
        <authorList>
            <person name="Chiriac C."/>
            <person name="Salcher M."/>
            <person name="Ghai R."/>
            <person name="Kavagutti S V."/>
        </authorList>
    </citation>
    <scope>NUCLEOTIDE SEQUENCE</scope>
</reference>
<dbReference type="AlphaFoldDB" id="A0A6J7LMD6"/>